<reference evidence="1 2" key="1">
    <citation type="submission" date="2021-06" db="EMBL/GenBank/DDBJ databases">
        <authorList>
            <person name="Kallberg Y."/>
            <person name="Tangrot J."/>
            <person name="Rosling A."/>
        </authorList>
    </citation>
    <scope>NUCLEOTIDE SEQUENCE [LARGE SCALE GENOMIC DNA]</scope>
    <source>
        <strain evidence="1 2">120-4 pot B 10/14</strain>
    </source>
</reference>
<accession>A0ABN7VYN4</accession>
<gene>
    <name evidence="1" type="ORF">GMARGA_LOCUS23810</name>
</gene>
<protein>
    <submittedName>
        <fullName evidence="1">46539_t:CDS:1</fullName>
    </submittedName>
</protein>
<dbReference type="EMBL" id="CAJVQB010024477">
    <property type="protein sequence ID" value="CAG8804230.1"/>
    <property type="molecule type" value="Genomic_DNA"/>
</dbReference>
<sequence length="62" mass="7291">MDTEKALKIFDLKNIQYVYKDGTTCETPELVVMIYTSVNFDNHLFKKIFEANELLLDMNTLK</sequence>
<name>A0ABN7VYN4_GIGMA</name>
<evidence type="ECO:0000313" key="1">
    <source>
        <dbReference type="EMBL" id="CAG8804230.1"/>
    </source>
</evidence>
<keyword evidence="2" id="KW-1185">Reference proteome</keyword>
<evidence type="ECO:0000313" key="2">
    <source>
        <dbReference type="Proteomes" id="UP000789901"/>
    </source>
</evidence>
<organism evidence="1 2">
    <name type="scientific">Gigaspora margarita</name>
    <dbReference type="NCBI Taxonomy" id="4874"/>
    <lineage>
        <taxon>Eukaryota</taxon>
        <taxon>Fungi</taxon>
        <taxon>Fungi incertae sedis</taxon>
        <taxon>Mucoromycota</taxon>
        <taxon>Glomeromycotina</taxon>
        <taxon>Glomeromycetes</taxon>
        <taxon>Diversisporales</taxon>
        <taxon>Gigasporaceae</taxon>
        <taxon>Gigaspora</taxon>
    </lineage>
</organism>
<comment type="caution">
    <text evidence="1">The sequence shown here is derived from an EMBL/GenBank/DDBJ whole genome shotgun (WGS) entry which is preliminary data.</text>
</comment>
<proteinExistence type="predicted"/>
<dbReference type="Proteomes" id="UP000789901">
    <property type="component" value="Unassembled WGS sequence"/>
</dbReference>